<keyword evidence="2" id="KW-1185">Reference proteome</keyword>
<name>A0ACC2F105_DALPE</name>
<comment type="caution">
    <text evidence="1">The sequence shown here is derived from an EMBL/GenBank/DDBJ whole genome shotgun (WGS) entry which is preliminary data.</text>
</comment>
<accession>A0ACC2F105</accession>
<protein>
    <submittedName>
        <fullName evidence="1">Uncharacterized protein</fullName>
    </submittedName>
</protein>
<dbReference type="EMBL" id="CM055764">
    <property type="protein sequence ID" value="KAJ7985008.1"/>
    <property type="molecule type" value="Genomic_DNA"/>
</dbReference>
<gene>
    <name evidence="1" type="ORF">DPEC_G00360680</name>
</gene>
<organism evidence="1 2">
    <name type="scientific">Dallia pectoralis</name>
    <name type="common">Alaska blackfish</name>
    <dbReference type="NCBI Taxonomy" id="75939"/>
    <lineage>
        <taxon>Eukaryota</taxon>
        <taxon>Metazoa</taxon>
        <taxon>Chordata</taxon>
        <taxon>Craniata</taxon>
        <taxon>Vertebrata</taxon>
        <taxon>Euteleostomi</taxon>
        <taxon>Actinopterygii</taxon>
        <taxon>Neopterygii</taxon>
        <taxon>Teleostei</taxon>
        <taxon>Protacanthopterygii</taxon>
        <taxon>Esociformes</taxon>
        <taxon>Umbridae</taxon>
        <taxon>Dallia</taxon>
    </lineage>
</organism>
<proteinExistence type="predicted"/>
<sequence length="116" mass="12806">MALHWERLHPAQLFCNHCLRRQGDFQGVPVSCEYQGEPREECGAAATKSLLRWVQPGSPHPPSCHKGLKGSRKQGVNPVPSTEPVPPRHASSPLSPHLQSVRLEEGATPPLPRREV</sequence>
<evidence type="ECO:0000313" key="1">
    <source>
        <dbReference type="EMBL" id="KAJ7985008.1"/>
    </source>
</evidence>
<evidence type="ECO:0000313" key="2">
    <source>
        <dbReference type="Proteomes" id="UP001157502"/>
    </source>
</evidence>
<reference evidence="1" key="1">
    <citation type="submission" date="2021-05" db="EMBL/GenBank/DDBJ databases">
        <authorList>
            <person name="Pan Q."/>
            <person name="Jouanno E."/>
            <person name="Zahm M."/>
            <person name="Klopp C."/>
            <person name="Cabau C."/>
            <person name="Louis A."/>
            <person name="Berthelot C."/>
            <person name="Parey E."/>
            <person name="Roest Crollius H."/>
            <person name="Montfort J."/>
            <person name="Robinson-Rechavi M."/>
            <person name="Bouchez O."/>
            <person name="Lampietro C."/>
            <person name="Lopez Roques C."/>
            <person name="Donnadieu C."/>
            <person name="Postlethwait J."/>
            <person name="Bobe J."/>
            <person name="Dillon D."/>
            <person name="Chandos A."/>
            <person name="von Hippel F."/>
            <person name="Guiguen Y."/>
        </authorList>
    </citation>
    <scope>NUCLEOTIDE SEQUENCE</scope>
    <source>
        <strain evidence="1">YG-Jan2019</strain>
    </source>
</reference>
<dbReference type="Proteomes" id="UP001157502">
    <property type="component" value="Chromosome 37"/>
</dbReference>